<accession>A0AAE0T5F0</accession>
<dbReference type="GO" id="GO:0046872">
    <property type="term" value="F:metal ion binding"/>
    <property type="evidence" value="ECO:0007669"/>
    <property type="project" value="UniProtKB-KW"/>
</dbReference>
<dbReference type="EMBL" id="JAEAOA010000186">
    <property type="protein sequence ID" value="KAK3604152.1"/>
    <property type="molecule type" value="Genomic_DNA"/>
</dbReference>
<dbReference type="PANTHER" id="PTHR32479:SF17">
    <property type="entry name" value="GLYCOLATE OXIDASE IRON-SULFUR SUBUNIT"/>
    <property type="match status" value="1"/>
</dbReference>
<protein>
    <recommendedName>
        <fullName evidence="6">4Fe-4S ferredoxin-type domain-containing protein</fullName>
    </recommendedName>
</protein>
<dbReference type="InterPro" id="IPR004017">
    <property type="entry name" value="Cys_rich_dom"/>
</dbReference>
<dbReference type="PANTHER" id="PTHR32479">
    <property type="entry name" value="GLYCOLATE OXIDASE IRON-SULFUR SUBUNIT"/>
    <property type="match status" value="1"/>
</dbReference>
<keyword evidence="5" id="KW-0411">Iron-sulfur</keyword>
<evidence type="ECO:0000313" key="8">
    <source>
        <dbReference type="Proteomes" id="UP001195483"/>
    </source>
</evidence>
<dbReference type="GO" id="GO:0016491">
    <property type="term" value="F:oxidoreductase activity"/>
    <property type="evidence" value="ECO:0007669"/>
    <property type="project" value="UniProtKB-ARBA"/>
</dbReference>
<dbReference type="Proteomes" id="UP001195483">
    <property type="component" value="Unassembled WGS sequence"/>
</dbReference>
<dbReference type="InterPro" id="IPR017900">
    <property type="entry name" value="4Fe4S_Fe_S_CS"/>
</dbReference>
<evidence type="ECO:0000256" key="5">
    <source>
        <dbReference type="ARBA" id="ARBA00023014"/>
    </source>
</evidence>
<dbReference type="PROSITE" id="PS51379">
    <property type="entry name" value="4FE4S_FER_2"/>
    <property type="match status" value="2"/>
</dbReference>
<evidence type="ECO:0000259" key="6">
    <source>
        <dbReference type="PROSITE" id="PS51379"/>
    </source>
</evidence>
<feature type="domain" description="4Fe-4S ferredoxin-type" evidence="6">
    <location>
        <begin position="86"/>
        <end position="117"/>
    </location>
</feature>
<organism evidence="7 8">
    <name type="scientific">Potamilus streckersoni</name>
    <dbReference type="NCBI Taxonomy" id="2493646"/>
    <lineage>
        <taxon>Eukaryota</taxon>
        <taxon>Metazoa</taxon>
        <taxon>Spiralia</taxon>
        <taxon>Lophotrochozoa</taxon>
        <taxon>Mollusca</taxon>
        <taxon>Bivalvia</taxon>
        <taxon>Autobranchia</taxon>
        <taxon>Heteroconchia</taxon>
        <taxon>Palaeoheterodonta</taxon>
        <taxon>Unionida</taxon>
        <taxon>Unionoidea</taxon>
        <taxon>Unionidae</taxon>
        <taxon>Ambleminae</taxon>
        <taxon>Lampsilini</taxon>
        <taxon>Potamilus</taxon>
    </lineage>
</organism>
<reference evidence="7" key="2">
    <citation type="journal article" date="2021" name="Genome Biol. Evol.">
        <title>Developing a high-quality reference genome for a parasitic bivalve with doubly uniparental inheritance (Bivalvia: Unionida).</title>
        <authorList>
            <person name="Smith C.H."/>
        </authorList>
    </citation>
    <scope>NUCLEOTIDE SEQUENCE</scope>
    <source>
        <strain evidence="7">CHS0354</strain>
        <tissue evidence="7">Mantle</tissue>
    </source>
</reference>
<keyword evidence="8" id="KW-1185">Reference proteome</keyword>
<keyword evidence="2" id="KW-0479">Metal-binding</keyword>
<comment type="caution">
    <text evidence="7">The sequence shown here is derived from an EMBL/GenBank/DDBJ whole genome shotgun (WGS) entry which is preliminary data.</text>
</comment>
<gene>
    <name evidence="7" type="ORF">CHS0354_001959</name>
</gene>
<evidence type="ECO:0000256" key="2">
    <source>
        <dbReference type="ARBA" id="ARBA00022723"/>
    </source>
</evidence>
<dbReference type="Gene3D" id="1.10.1060.10">
    <property type="entry name" value="Alpha-helical ferredoxin"/>
    <property type="match status" value="1"/>
</dbReference>
<dbReference type="InterPro" id="IPR017896">
    <property type="entry name" value="4Fe4S_Fe-S-bd"/>
</dbReference>
<proteinExistence type="predicted"/>
<keyword evidence="4" id="KW-0408">Iron</keyword>
<keyword evidence="1" id="KW-0004">4Fe-4S</keyword>
<dbReference type="PROSITE" id="PS00198">
    <property type="entry name" value="4FE4S_FER_1"/>
    <property type="match status" value="1"/>
</dbReference>
<reference evidence="7" key="3">
    <citation type="submission" date="2023-05" db="EMBL/GenBank/DDBJ databases">
        <authorList>
            <person name="Smith C.H."/>
        </authorList>
    </citation>
    <scope>NUCLEOTIDE SEQUENCE</scope>
    <source>
        <strain evidence="7">CHS0354</strain>
        <tissue evidence="7">Mantle</tissue>
    </source>
</reference>
<evidence type="ECO:0000313" key="7">
    <source>
        <dbReference type="EMBL" id="KAK3604152.1"/>
    </source>
</evidence>
<keyword evidence="3" id="KW-0677">Repeat</keyword>
<feature type="domain" description="4Fe-4S ferredoxin-type" evidence="6">
    <location>
        <begin position="137"/>
        <end position="169"/>
    </location>
</feature>
<evidence type="ECO:0000256" key="4">
    <source>
        <dbReference type="ARBA" id="ARBA00023004"/>
    </source>
</evidence>
<evidence type="ECO:0000256" key="1">
    <source>
        <dbReference type="ARBA" id="ARBA00022485"/>
    </source>
</evidence>
<dbReference type="SUPFAM" id="SSF46548">
    <property type="entry name" value="alpha-helical ferredoxin"/>
    <property type="match status" value="1"/>
</dbReference>
<dbReference type="GO" id="GO:0051539">
    <property type="term" value="F:4 iron, 4 sulfur cluster binding"/>
    <property type="evidence" value="ECO:0007669"/>
    <property type="project" value="UniProtKB-KW"/>
</dbReference>
<name>A0AAE0T5F0_9BIVA</name>
<sequence>MDPLKEFIYMPVKLASEWLAGKGLHLQIFGQTSLLSGQNFMQSLRALGCRALYHPFGGDIHLFHPADEKNSQQEKSAQLLALFPGPGVEFDNIMKCVHCGLCLDSCPTYRESGLEQDSPRGRLYLMNAVWRGDMTFTEDNVRYLDRCIDCRACETACPSKVPYGELIEKTRGVLKEQFKRPLVPSALQNFFFRLVLPHTGRLKLFSNLFKIYSYTGLRQLITKTALRRVLPGVMVKGQYMLPVFEGASFKQKYAGTHHPAGKNIGVKTTLFTGCVADVSDHEVHLSTLNLLLRAGCEVEVKPNQSCCCALQVHGGDRETGRTLALKNVEVFSDSKAQKIITNAGGCSAQLKEYHLLFTSAESETQNRVRRLKRRLPIFWSF</sequence>
<dbReference type="Pfam" id="PF02754">
    <property type="entry name" value="CCG"/>
    <property type="match status" value="1"/>
</dbReference>
<dbReference type="InterPro" id="IPR009051">
    <property type="entry name" value="Helical_ferredxn"/>
</dbReference>
<reference evidence="7" key="1">
    <citation type="journal article" date="2021" name="Genome Biol. Evol.">
        <title>A High-Quality Reference Genome for a Parasitic Bivalve with Doubly Uniparental Inheritance (Bivalvia: Unionida).</title>
        <authorList>
            <person name="Smith C.H."/>
        </authorList>
    </citation>
    <scope>NUCLEOTIDE SEQUENCE</scope>
    <source>
        <strain evidence="7">CHS0354</strain>
    </source>
</reference>
<evidence type="ECO:0000256" key="3">
    <source>
        <dbReference type="ARBA" id="ARBA00022737"/>
    </source>
</evidence>
<dbReference type="Pfam" id="PF13183">
    <property type="entry name" value="Fer4_8"/>
    <property type="match status" value="1"/>
</dbReference>
<dbReference type="AlphaFoldDB" id="A0AAE0T5F0"/>